<dbReference type="Gene3D" id="1.10.10.10">
    <property type="entry name" value="Winged helix-like DNA-binding domain superfamily/Winged helix DNA-binding domain"/>
    <property type="match status" value="1"/>
</dbReference>
<keyword evidence="3" id="KW-0804">Transcription</keyword>
<keyword evidence="2" id="KW-0238">DNA-binding</keyword>
<dbReference type="InterPro" id="IPR002577">
    <property type="entry name" value="HTH_HxlR"/>
</dbReference>
<dbReference type="PANTHER" id="PTHR33204">
    <property type="entry name" value="TRANSCRIPTIONAL REGULATOR, MARR FAMILY"/>
    <property type="match status" value="1"/>
</dbReference>
<dbReference type="RefSeq" id="WP_142898794.1">
    <property type="nucleotide sequence ID" value="NZ_ML660060.1"/>
</dbReference>
<keyword evidence="1" id="KW-0805">Transcription regulation</keyword>
<evidence type="ECO:0000256" key="1">
    <source>
        <dbReference type="ARBA" id="ARBA00023015"/>
    </source>
</evidence>
<evidence type="ECO:0000313" key="7">
    <source>
        <dbReference type="Proteomes" id="UP000315252"/>
    </source>
</evidence>
<dbReference type="EMBL" id="VHSH01000009">
    <property type="protein sequence ID" value="TQV75807.1"/>
    <property type="molecule type" value="Genomic_DNA"/>
</dbReference>
<comment type="caution">
    <text evidence="6">The sequence shown here is derived from an EMBL/GenBank/DDBJ whole genome shotgun (WGS) entry which is preliminary data.</text>
</comment>
<evidence type="ECO:0000313" key="6">
    <source>
        <dbReference type="EMBL" id="TQV75807.1"/>
    </source>
</evidence>
<dbReference type="Pfam" id="PF01638">
    <property type="entry name" value="HxlR"/>
    <property type="match status" value="1"/>
</dbReference>
<keyword evidence="7" id="KW-1185">Reference proteome</keyword>
<gene>
    <name evidence="6" type="ORF">FKG95_23130</name>
</gene>
<dbReference type="AlphaFoldDB" id="A0A545TF00"/>
<organism evidence="6 7">
    <name type="scientific">Denitrobaculum tricleocarpae</name>
    <dbReference type="NCBI Taxonomy" id="2591009"/>
    <lineage>
        <taxon>Bacteria</taxon>
        <taxon>Pseudomonadati</taxon>
        <taxon>Pseudomonadota</taxon>
        <taxon>Alphaproteobacteria</taxon>
        <taxon>Rhodospirillales</taxon>
        <taxon>Rhodospirillaceae</taxon>
        <taxon>Denitrobaculum</taxon>
    </lineage>
</organism>
<reference evidence="6 7" key="1">
    <citation type="submission" date="2019-06" db="EMBL/GenBank/DDBJ databases">
        <title>Whole genome sequence for Rhodospirillaceae sp. R148.</title>
        <authorList>
            <person name="Wang G."/>
        </authorList>
    </citation>
    <scope>NUCLEOTIDE SEQUENCE [LARGE SCALE GENOMIC DNA]</scope>
    <source>
        <strain evidence="6 7">R148</strain>
    </source>
</reference>
<dbReference type="PANTHER" id="PTHR33204:SF29">
    <property type="entry name" value="TRANSCRIPTIONAL REGULATOR"/>
    <property type="match status" value="1"/>
</dbReference>
<dbReference type="SUPFAM" id="SSF46785">
    <property type="entry name" value="Winged helix' DNA-binding domain"/>
    <property type="match status" value="1"/>
</dbReference>
<evidence type="ECO:0000259" key="5">
    <source>
        <dbReference type="PROSITE" id="PS51118"/>
    </source>
</evidence>
<evidence type="ECO:0000256" key="2">
    <source>
        <dbReference type="ARBA" id="ARBA00023125"/>
    </source>
</evidence>
<evidence type="ECO:0000256" key="4">
    <source>
        <dbReference type="SAM" id="MobiDB-lite"/>
    </source>
</evidence>
<evidence type="ECO:0000256" key="3">
    <source>
        <dbReference type="ARBA" id="ARBA00023163"/>
    </source>
</evidence>
<dbReference type="Proteomes" id="UP000315252">
    <property type="component" value="Unassembled WGS sequence"/>
</dbReference>
<sequence length="143" mass="16079">MTTKSAAEVLKPSDDAPRPLPDTAPIPNAAIPAPAIPGTCPMPDIAQLIGGKWKLIILQILLFQGMKRFNELRRQIDGITQTMLTNQLRALERDGLVSRKVYAEVPPRVEYRATQRAQDLEEMFHAMHNWWLKGQEQPEPGSK</sequence>
<feature type="region of interest" description="Disordered" evidence="4">
    <location>
        <begin position="1"/>
        <end position="28"/>
    </location>
</feature>
<accession>A0A545TF00</accession>
<protein>
    <submittedName>
        <fullName evidence="6">Helix-turn-helix transcriptional regulator</fullName>
    </submittedName>
</protein>
<dbReference type="GO" id="GO:0003677">
    <property type="term" value="F:DNA binding"/>
    <property type="evidence" value="ECO:0007669"/>
    <property type="project" value="UniProtKB-KW"/>
</dbReference>
<name>A0A545TF00_9PROT</name>
<dbReference type="OrthoDB" id="9800350at2"/>
<feature type="domain" description="HTH hxlR-type" evidence="5">
    <location>
        <begin position="40"/>
        <end position="139"/>
    </location>
</feature>
<dbReference type="InterPro" id="IPR036390">
    <property type="entry name" value="WH_DNA-bd_sf"/>
</dbReference>
<dbReference type="InterPro" id="IPR036388">
    <property type="entry name" value="WH-like_DNA-bd_sf"/>
</dbReference>
<dbReference type="PROSITE" id="PS51118">
    <property type="entry name" value="HTH_HXLR"/>
    <property type="match status" value="1"/>
</dbReference>
<proteinExistence type="predicted"/>